<dbReference type="PANTHER" id="PTHR43450:SF1">
    <property type="entry name" value="ASPARTATE--TRNA LIGASE, CYTOPLASMIC"/>
    <property type="match status" value="1"/>
</dbReference>
<dbReference type="PROSITE" id="PS50862">
    <property type="entry name" value="AA_TRNA_LIGASE_II"/>
    <property type="match status" value="1"/>
</dbReference>
<dbReference type="Pfam" id="PF00152">
    <property type="entry name" value="tRNA-synt_2"/>
    <property type="match status" value="1"/>
</dbReference>
<feature type="binding site" evidence="9">
    <location>
        <position position="178"/>
    </location>
    <ligand>
        <name>L-aspartate</name>
        <dbReference type="ChEBI" id="CHEBI:29991"/>
    </ligand>
</feature>
<proteinExistence type="inferred from homology"/>
<organism evidence="11 12">
    <name type="scientific">Candidatus Terraquivivens tikiterensis</name>
    <dbReference type="NCBI Taxonomy" id="1980982"/>
    <lineage>
        <taxon>Archaea</taxon>
        <taxon>Nitrososphaerota</taxon>
        <taxon>Candidatus Wolframiiraptoraceae</taxon>
        <taxon>Candidatus Terraquivivens</taxon>
    </lineage>
</organism>
<feature type="binding site" evidence="9">
    <location>
        <position position="221"/>
    </location>
    <ligand>
        <name>L-aspartate</name>
        <dbReference type="ChEBI" id="CHEBI:29991"/>
    </ligand>
</feature>
<evidence type="ECO:0000313" key="12">
    <source>
        <dbReference type="Proteomes" id="UP000244066"/>
    </source>
</evidence>
<evidence type="ECO:0000256" key="5">
    <source>
        <dbReference type="ARBA" id="ARBA00022741"/>
    </source>
</evidence>
<protein>
    <recommendedName>
        <fullName evidence="9">Aspartate--tRNA ligase</fullName>
        <ecNumber evidence="9">6.1.1.12</ecNumber>
    </recommendedName>
    <alternativeName>
        <fullName evidence="9">Aspartyl-tRNA synthetase</fullName>
        <shortName evidence="9">AspRS</shortName>
    </alternativeName>
</protein>
<dbReference type="NCBIfam" id="NF003483">
    <property type="entry name" value="PRK05159.1"/>
    <property type="match status" value="1"/>
</dbReference>
<feature type="binding site" evidence="9">
    <location>
        <begin position="221"/>
        <end position="223"/>
    </location>
    <ligand>
        <name>ATP</name>
        <dbReference type="ChEBI" id="CHEBI:30616"/>
    </ligand>
</feature>
<comment type="cofactor">
    <cofactor evidence="9">
        <name>Mg(2+)</name>
        <dbReference type="ChEBI" id="CHEBI:18420"/>
    </cofactor>
    <text evidence="9">Binds 3 Mg(2+) cations per subunit. The strongest magnesium site (Mg1) is bound to the beta- and gamma-phosphates of ATP and four water molecules complete its coordination sphere.</text>
</comment>
<evidence type="ECO:0000259" key="10">
    <source>
        <dbReference type="PROSITE" id="PS50862"/>
    </source>
</evidence>
<evidence type="ECO:0000313" key="11">
    <source>
        <dbReference type="EMBL" id="PUA34403.1"/>
    </source>
</evidence>
<dbReference type="InterPro" id="IPR012340">
    <property type="entry name" value="NA-bd_OB-fold"/>
</dbReference>
<dbReference type="GO" id="GO:0017101">
    <property type="term" value="C:aminoacyl-tRNA synthetase multienzyme complex"/>
    <property type="evidence" value="ECO:0007669"/>
    <property type="project" value="TreeGrafter"/>
</dbReference>
<feature type="binding site" evidence="9">
    <location>
        <begin position="229"/>
        <end position="231"/>
    </location>
    <ligand>
        <name>ATP</name>
        <dbReference type="ChEBI" id="CHEBI:30616"/>
    </ligand>
</feature>
<dbReference type="InterPro" id="IPR004364">
    <property type="entry name" value="Aa-tRNA-synt_II"/>
</dbReference>
<dbReference type="GO" id="GO:0004815">
    <property type="term" value="F:aspartate-tRNA ligase activity"/>
    <property type="evidence" value="ECO:0007669"/>
    <property type="project" value="UniProtKB-UniRule"/>
</dbReference>
<keyword evidence="9" id="KW-0460">Magnesium</keyword>
<dbReference type="GO" id="GO:0003723">
    <property type="term" value="F:RNA binding"/>
    <property type="evidence" value="ECO:0007669"/>
    <property type="project" value="TreeGrafter"/>
</dbReference>
<dbReference type="SUPFAM" id="SSF50249">
    <property type="entry name" value="Nucleic acid-binding proteins"/>
    <property type="match status" value="1"/>
</dbReference>
<feature type="binding site" evidence="9">
    <location>
        <position position="362"/>
    </location>
    <ligand>
        <name>Mg(2+)</name>
        <dbReference type="ChEBI" id="CHEBI:18420"/>
        <label>2</label>
    </ligand>
</feature>
<dbReference type="GO" id="GO:0005829">
    <property type="term" value="C:cytosol"/>
    <property type="evidence" value="ECO:0007669"/>
    <property type="project" value="TreeGrafter"/>
</dbReference>
<dbReference type="PANTHER" id="PTHR43450">
    <property type="entry name" value="ASPARTYL-TRNA SYNTHETASE"/>
    <property type="match status" value="1"/>
</dbReference>
<evidence type="ECO:0000256" key="4">
    <source>
        <dbReference type="ARBA" id="ARBA00022598"/>
    </source>
</evidence>
<dbReference type="EMBL" id="NDWU01000001">
    <property type="protein sequence ID" value="PUA34403.1"/>
    <property type="molecule type" value="Genomic_DNA"/>
</dbReference>
<dbReference type="EC" id="6.1.1.12" evidence="9"/>
<keyword evidence="9" id="KW-0479">Metal-binding</keyword>
<dbReference type="CDD" id="cd00776">
    <property type="entry name" value="AsxRS_core"/>
    <property type="match status" value="1"/>
</dbReference>
<keyword evidence="3 9" id="KW-0963">Cytoplasm</keyword>
<comment type="subcellular location">
    <subcellularLocation>
        <location evidence="1 9">Cytoplasm</location>
    </subcellularLocation>
</comment>
<dbReference type="InterPro" id="IPR004523">
    <property type="entry name" value="Asp-tRNA_synthase_2"/>
</dbReference>
<keyword evidence="7 9" id="KW-0648">Protein biosynthesis</keyword>
<evidence type="ECO:0000256" key="9">
    <source>
        <dbReference type="HAMAP-Rule" id="MF_02075"/>
    </source>
</evidence>
<feature type="domain" description="Aminoacyl-transfer RNA synthetases class-II family profile" evidence="10">
    <location>
        <begin position="145"/>
        <end position="439"/>
    </location>
</feature>
<comment type="caution">
    <text evidence="9">Lacks conserved residue(s) required for the propagation of feature annotation.</text>
</comment>
<accession>A0A2R7YA70</accession>
<reference evidence="11 12" key="1">
    <citation type="submission" date="2017-04" db="EMBL/GenBank/DDBJ databases">
        <title>Draft Aigarchaeota genome from a New Zealand hot spring.</title>
        <authorList>
            <person name="Reysenbach A.-L."/>
            <person name="Donaho J.A."/>
            <person name="Gerhart J."/>
            <person name="Kelley J.F."/>
            <person name="Kouba K."/>
            <person name="Podar M."/>
            <person name="Stott M."/>
        </authorList>
    </citation>
    <scope>NUCLEOTIDE SEQUENCE [LARGE SCALE GENOMIC DNA]</scope>
    <source>
        <strain evidence="11">NZ13_MG1</strain>
    </source>
</reference>
<dbReference type="AlphaFoldDB" id="A0A2R7YA70"/>
<evidence type="ECO:0000256" key="8">
    <source>
        <dbReference type="ARBA" id="ARBA00023146"/>
    </source>
</evidence>
<dbReference type="Proteomes" id="UP000244066">
    <property type="component" value="Unassembled WGS sequence"/>
</dbReference>
<evidence type="ECO:0000256" key="6">
    <source>
        <dbReference type="ARBA" id="ARBA00022840"/>
    </source>
</evidence>
<feature type="binding site" evidence="9">
    <location>
        <begin position="410"/>
        <end position="413"/>
    </location>
    <ligand>
        <name>ATP</name>
        <dbReference type="ChEBI" id="CHEBI:30616"/>
    </ligand>
</feature>
<feature type="binding site" evidence="9">
    <location>
        <position position="362"/>
    </location>
    <ligand>
        <name>ATP</name>
        <dbReference type="ChEBI" id="CHEBI:30616"/>
    </ligand>
</feature>
<feature type="binding site" evidence="9">
    <location>
        <position position="362"/>
    </location>
    <ligand>
        <name>Mg(2+)</name>
        <dbReference type="ChEBI" id="CHEBI:18420"/>
        <label>3</label>
    </ligand>
</feature>
<keyword evidence="8 9" id="KW-0030">Aminoacyl-tRNA synthetase</keyword>
<sequence>MVVLVKKAWVRTHVARQIKPELSGQEVHMVGWVHEVRDLGGIKFIMLRDASGLCQISAKRSELTQDVLSALDGLGSEDVVYVRGIVSEEPKARLGVEVKLKELRILNKARQPIPYDVTGKVPAGMDTRLNHRILDLRKPENKAIFRIATTALRAIREFFLKEGFVEVRTPKIIATATEGGAALFPVQYFERRAYLAQSPQLYKEQLTTVFEKVFEIGPFFRAEESHTRRHVSEFTSVDIEMAFADLYDVMNVLERLIAHVIDEVIKNNAEELSLLNVTLKPIQLPLKRFTYKEMLEELRMEGRELEWGEDFGTEENRILGRRHPYYYFITHFPTKAKPFYIQPCEDDPEVSESFDLMYQWLELASGGTRVSDRSLLERRLREQGLNPESFKSHLAVFDYGMPVHAGWGLGFDRLMMVLTKRTNIREVILFPRDRFRLEP</sequence>
<evidence type="ECO:0000256" key="3">
    <source>
        <dbReference type="ARBA" id="ARBA00022490"/>
    </source>
</evidence>
<dbReference type="InterPro" id="IPR004365">
    <property type="entry name" value="NA-bd_OB_tRNA"/>
</dbReference>
<dbReference type="GO" id="GO:0005524">
    <property type="term" value="F:ATP binding"/>
    <property type="evidence" value="ECO:0007669"/>
    <property type="project" value="UniProtKB-UniRule"/>
</dbReference>
<feature type="binding site" evidence="9">
    <location>
        <position position="369"/>
    </location>
    <ligand>
        <name>L-aspartate</name>
        <dbReference type="ChEBI" id="CHEBI:29991"/>
    </ligand>
</feature>
<dbReference type="GO" id="GO:0006422">
    <property type="term" value="P:aspartyl-tRNA aminoacylation"/>
    <property type="evidence" value="ECO:0007669"/>
    <property type="project" value="UniProtKB-UniRule"/>
</dbReference>
<keyword evidence="4 9" id="KW-0436">Ligase</keyword>
<comment type="catalytic activity">
    <reaction evidence="9">
        <text>tRNA(Asp) + L-aspartate + ATP = L-aspartyl-tRNA(Asp) + AMP + diphosphate</text>
        <dbReference type="Rhea" id="RHEA:19649"/>
        <dbReference type="Rhea" id="RHEA-COMP:9660"/>
        <dbReference type="Rhea" id="RHEA-COMP:9678"/>
        <dbReference type="ChEBI" id="CHEBI:29991"/>
        <dbReference type="ChEBI" id="CHEBI:30616"/>
        <dbReference type="ChEBI" id="CHEBI:33019"/>
        <dbReference type="ChEBI" id="CHEBI:78442"/>
        <dbReference type="ChEBI" id="CHEBI:78516"/>
        <dbReference type="ChEBI" id="CHEBI:456215"/>
        <dbReference type="EC" id="6.1.1.12"/>
    </reaction>
</comment>
<dbReference type="PRINTS" id="PR01042">
    <property type="entry name" value="TRNASYNTHASP"/>
</dbReference>
<dbReference type="InterPro" id="IPR045864">
    <property type="entry name" value="aa-tRNA-synth_II/BPL/LPL"/>
</dbReference>
<dbReference type="HAMAP" id="MF_02075">
    <property type="entry name" value="Asp_tRNA_synth_type2"/>
    <property type="match status" value="1"/>
</dbReference>
<dbReference type="FunFam" id="3.30.930.10:FF:000038">
    <property type="entry name" value="Aspartate--tRNA ligase"/>
    <property type="match status" value="1"/>
</dbReference>
<feature type="binding site" evidence="9">
    <location>
        <position position="365"/>
    </location>
    <ligand>
        <name>Mg(2+)</name>
        <dbReference type="ChEBI" id="CHEBI:18420"/>
        <label>2</label>
    </ligand>
</feature>
<evidence type="ECO:0000256" key="7">
    <source>
        <dbReference type="ARBA" id="ARBA00022917"/>
    </source>
</evidence>
<dbReference type="GO" id="GO:0000287">
    <property type="term" value="F:magnesium ion binding"/>
    <property type="evidence" value="ECO:0007669"/>
    <property type="project" value="UniProtKB-UniRule"/>
</dbReference>
<dbReference type="SUPFAM" id="SSF55681">
    <property type="entry name" value="Class II aaRS and biotin synthetases"/>
    <property type="match status" value="1"/>
</dbReference>
<dbReference type="Pfam" id="PF01336">
    <property type="entry name" value="tRNA_anti-codon"/>
    <property type="match status" value="1"/>
</dbReference>
<feature type="region of interest" description="Aspartate" evidence="9">
    <location>
        <begin position="200"/>
        <end position="203"/>
    </location>
</feature>
<comment type="subunit">
    <text evidence="9">Homodimer.</text>
</comment>
<dbReference type="Gene3D" id="2.40.50.140">
    <property type="entry name" value="Nucleic acid-binding proteins"/>
    <property type="match status" value="1"/>
</dbReference>
<comment type="function">
    <text evidence="9">Catalyzes the attachment of L-aspartate to tRNA(Asp) in a two-step reaction: L-aspartate is first activated by ATP to form Asp-AMP and then transferred to the acceptor end of tRNA(Asp).</text>
</comment>
<comment type="caution">
    <text evidence="11">The sequence shown here is derived from an EMBL/GenBank/DDBJ whole genome shotgun (WGS) entry which is preliminary data.</text>
</comment>
<name>A0A2R7YA70_9ARCH</name>
<evidence type="ECO:0000256" key="2">
    <source>
        <dbReference type="ARBA" id="ARBA00005312"/>
    </source>
</evidence>
<keyword evidence="5 9" id="KW-0547">Nucleotide-binding</keyword>
<evidence type="ECO:0000256" key="1">
    <source>
        <dbReference type="ARBA" id="ARBA00004496"/>
    </source>
</evidence>
<keyword evidence="6 9" id="KW-0067">ATP-binding</keyword>
<dbReference type="InterPro" id="IPR002312">
    <property type="entry name" value="Asp/Asn-tRNA-synth_IIb"/>
</dbReference>
<dbReference type="NCBIfam" id="TIGR00458">
    <property type="entry name" value="aspS_nondisc"/>
    <property type="match status" value="1"/>
</dbReference>
<gene>
    <name evidence="9" type="primary">aspS</name>
    <name evidence="11" type="ORF">B9J98_00750</name>
</gene>
<dbReference type="Gene3D" id="3.30.930.10">
    <property type="entry name" value="Bira Bifunctional Protein, Domain 2"/>
    <property type="match status" value="1"/>
</dbReference>
<comment type="similarity">
    <text evidence="2 9">Belongs to the class-II aminoacyl-tRNA synthetase family. Type 2 subfamily.</text>
</comment>
<feature type="binding site" evidence="9">
    <location>
        <position position="365"/>
    </location>
    <ligand>
        <name>L-aspartate</name>
        <dbReference type="ChEBI" id="CHEBI:29991"/>
    </ligand>
</feature>
<dbReference type="InterPro" id="IPR006195">
    <property type="entry name" value="aa-tRNA-synth_II"/>
</dbReference>